<evidence type="ECO:0000259" key="1">
    <source>
        <dbReference type="Pfam" id="PF05699"/>
    </source>
</evidence>
<dbReference type="AlphaFoldDB" id="A0A0F7ZQW2"/>
<dbReference type="Proteomes" id="UP000054481">
    <property type="component" value="Unassembled WGS sequence"/>
</dbReference>
<name>A0A0F7ZQW2_9HYPO</name>
<evidence type="ECO:0000313" key="2">
    <source>
        <dbReference type="EMBL" id="KJZ68558.1"/>
    </source>
</evidence>
<dbReference type="EMBL" id="KQ030864">
    <property type="protein sequence ID" value="KJZ68558.1"/>
    <property type="molecule type" value="Genomic_DNA"/>
</dbReference>
<keyword evidence="3" id="KW-1185">Reference proteome</keyword>
<accession>A0A0F7ZQW2</accession>
<proteinExistence type="predicted"/>
<reference evidence="2 3" key="1">
    <citation type="journal article" date="2014" name="Genome Biol. Evol.">
        <title>Comparative genomics and transcriptomics analyses reveal divergent lifestyle features of nematode endoparasitic fungus Hirsutella minnesotensis.</title>
        <authorList>
            <person name="Lai Y."/>
            <person name="Liu K."/>
            <person name="Zhang X."/>
            <person name="Zhang X."/>
            <person name="Li K."/>
            <person name="Wang N."/>
            <person name="Shu C."/>
            <person name="Wu Y."/>
            <person name="Wang C."/>
            <person name="Bushley K.E."/>
            <person name="Xiang M."/>
            <person name="Liu X."/>
        </authorList>
    </citation>
    <scope>NUCLEOTIDE SEQUENCE [LARGE SCALE GENOMIC DNA]</scope>
    <source>
        <strain evidence="2 3">3608</strain>
    </source>
</reference>
<dbReference type="OrthoDB" id="5152423at2759"/>
<organism evidence="2 3">
    <name type="scientific">Hirsutella minnesotensis 3608</name>
    <dbReference type="NCBI Taxonomy" id="1043627"/>
    <lineage>
        <taxon>Eukaryota</taxon>
        <taxon>Fungi</taxon>
        <taxon>Dikarya</taxon>
        <taxon>Ascomycota</taxon>
        <taxon>Pezizomycotina</taxon>
        <taxon>Sordariomycetes</taxon>
        <taxon>Hypocreomycetidae</taxon>
        <taxon>Hypocreales</taxon>
        <taxon>Ophiocordycipitaceae</taxon>
        <taxon>Hirsutella</taxon>
    </lineage>
</organism>
<dbReference type="Pfam" id="PF05699">
    <property type="entry name" value="Dimer_Tnp_hAT"/>
    <property type="match status" value="1"/>
</dbReference>
<dbReference type="GO" id="GO:0046983">
    <property type="term" value="F:protein dimerization activity"/>
    <property type="evidence" value="ECO:0007669"/>
    <property type="project" value="InterPro"/>
</dbReference>
<dbReference type="InterPro" id="IPR008906">
    <property type="entry name" value="HATC_C_dom"/>
</dbReference>
<feature type="domain" description="HAT C-terminal dimerisation" evidence="1">
    <location>
        <begin position="1"/>
        <end position="38"/>
    </location>
</feature>
<protein>
    <recommendedName>
        <fullName evidence="1">HAT C-terminal dimerisation domain-containing protein</fullName>
    </recommendedName>
</protein>
<sequence>MSAEPERLFSGSKITITDRRNWLGSVLVEALECLKSWYGIRDFQEDEALATFESE</sequence>
<evidence type="ECO:0000313" key="3">
    <source>
        <dbReference type="Proteomes" id="UP000054481"/>
    </source>
</evidence>
<gene>
    <name evidence="2" type="ORF">HIM_12054</name>
</gene>